<protein>
    <recommendedName>
        <fullName evidence="7">Tyr recombinase domain-containing protein</fullName>
    </recommendedName>
</protein>
<dbReference type="InterPro" id="IPR044068">
    <property type="entry name" value="CB"/>
</dbReference>
<name>X1T940_9ZZZZ</name>
<organism evidence="6">
    <name type="scientific">marine sediment metagenome</name>
    <dbReference type="NCBI Taxonomy" id="412755"/>
    <lineage>
        <taxon>unclassified sequences</taxon>
        <taxon>metagenomes</taxon>
        <taxon>ecological metagenomes</taxon>
    </lineage>
</organism>
<dbReference type="PROSITE" id="PS51898">
    <property type="entry name" value="TYR_RECOMBINASE"/>
    <property type="match status" value="1"/>
</dbReference>
<dbReference type="GO" id="GO:0015074">
    <property type="term" value="P:DNA integration"/>
    <property type="evidence" value="ECO:0007669"/>
    <property type="project" value="UniProtKB-KW"/>
</dbReference>
<evidence type="ECO:0000313" key="6">
    <source>
        <dbReference type="EMBL" id="GAJ01883.1"/>
    </source>
</evidence>
<feature type="domain" description="Core-binding (CB)" evidence="5">
    <location>
        <begin position="1"/>
        <end position="85"/>
    </location>
</feature>
<sequence length="267" mass="30983">MNEQLSRYLRYLDVECGYSTNTVKTYARILKDFLELLRKQGKKLRRVEKQDLGEYVLLLREKRQNASKSIRLKLQVIKSFFAFLSEHTRELKKNPFGKKDFRYKVEQRDVDSLSDSQINALLETVEAEQHNALQGLKSATGKKTLWQKRVFAAHRDLCLLTLLISTGLRISEALAIKLSDIDFVDKSILILGKGKKIRKVFFDLPQAEQRLLGYIEMCRPLKLDHEHLFVSTKQYLPLGSRGAQKLLKAYLLKRDCGLRSAHTHFVT</sequence>
<dbReference type="PANTHER" id="PTHR30349">
    <property type="entry name" value="PHAGE INTEGRASE-RELATED"/>
    <property type="match status" value="1"/>
</dbReference>
<dbReference type="Pfam" id="PF02899">
    <property type="entry name" value="Phage_int_SAM_1"/>
    <property type="match status" value="1"/>
</dbReference>
<gene>
    <name evidence="6" type="ORF">S12H4_28131</name>
</gene>
<dbReference type="EMBL" id="BARW01016112">
    <property type="protein sequence ID" value="GAJ01883.1"/>
    <property type="molecule type" value="Genomic_DNA"/>
</dbReference>
<dbReference type="InterPro" id="IPR013762">
    <property type="entry name" value="Integrase-like_cat_sf"/>
</dbReference>
<evidence type="ECO:0000256" key="3">
    <source>
        <dbReference type="ARBA" id="ARBA00023172"/>
    </source>
</evidence>
<dbReference type="GO" id="GO:0003677">
    <property type="term" value="F:DNA binding"/>
    <property type="evidence" value="ECO:0007669"/>
    <property type="project" value="UniProtKB-KW"/>
</dbReference>
<dbReference type="Pfam" id="PF00589">
    <property type="entry name" value="Phage_integrase"/>
    <property type="match status" value="1"/>
</dbReference>
<evidence type="ECO:0000256" key="2">
    <source>
        <dbReference type="ARBA" id="ARBA00023125"/>
    </source>
</evidence>
<reference evidence="6" key="1">
    <citation type="journal article" date="2014" name="Front. Microbiol.">
        <title>High frequency of phylogenetically diverse reductive dehalogenase-homologous genes in deep subseafloor sedimentary metagenomes.</title>
        <authorList>
            <person name="Kawai M."/>
            <person name="Futagami T."/>
            <person name="Toyoda A."/>
            <person name="Takaki Y."/>
            <person name="Nishi S."/>
            <person name="Hori S."/>
            <person name="Arai W."/>
            <person name="Tsubouchi T."/>
            <person name="Morono Y."/>
            <person name="Uchiyama I."/>
            <person name="Ito T."/>
            <person name="Fujiyama A."/>
            <person name="Inagaki F."/>
            <person name="Takami H."/>
        </authorList>
    </citation>
    <scope>NUCLEOTIDE SEQUENCE</scope>
    <source>
        <strain evidence="6">Expedition CK06-06</strain>
    </source>
</reference>
<dbReference type="AlphaFoldDB" id="X1T940"/>
<keyword evidence="1" id="KW-0229">DNA integration</keyword>
<evidence type="ECO:0000259" key="4">
    <source>
        <dbReference type="PROSITE" id="PS51898"/>
    </source>
</evidence>
<dbReference type="SUPFAM" id="SSF56349">
    <property type="entry name" value="DNA breaking-rejoining enzymes"/>
    <property type="match status" value="1"/>
</dbReference>
<dbReference type="InterPro" id="IPR050090">
    <property type="entry name" value="Tyrosine_recombinase_XerCD"/>
</dbReference>
<feature type="non-terminal residue" evidence="6">
    <location>
        <position position="267"/>
    </location>
</feature>
<evidence type="ECO:0000259" key="5">
    <source>
        <dbReference type="PROSITE" id="PS51900"/>
    </source>
</evidence>
<dbReference type="PROSITE" id="PS51900">
    <property type="entry name" value="CB"/>
    <property type="match status" value="1"/>
</dbReference>
<proteinExistence type="predicted"/>
<evidence type="ECO:0000256" key="1">
    <source>
        <dbReference type="ARBA" id="ARBA00022908"/>
    </source>
</evidence>
<dbReference type="PANTHER" id="PTHR30349:SF41">
    <property type="entry name" value="INTEGRASE_RECOMBINASE PROTEIN MJ0367-RELATED"/>
    <property type="match status" value="1"/>
</dbReference>
<accession>X1T940</accession>
<dbReference type="InterPro" id="IPR011010">
    <property type="entry name" value="DNA_brk_join_enz"/>
</dbReference>
<comment type="caution">
    <text evidence="6">The sequence shown here is derived from an EMBL/GenBank/DDBJ whole genome shotgun (WGS) entry which is preliminary data.</text>
</comment>
<dbReference type="InterPro" id="IPR004107">
    <property type="entry name" value="Integrase_SAM-like_N"/>
</dbReference>
<feature type="domain" description="Tyr recombinase" evidence="4">
    <location>
        <begin position="108"/>
        <end position="267"/>
    </location>
</feature>
<dbReference type="InterPro" id="IPR002104">
    <property type="entry name" value="Integrase_catalytic"/>
</dbReference>
<dbReference type="Gene3D" id="1.10.443.10">
    <property type="entry name" value="Intergrase catalytic core"/>
    <property type="match status" value="1"/>
</dbReference>
<dbReference type="InterPro" id="IPR010998">
    <property type="entry name" value="Integrase_recombinase_N"/>
</dbReference>
<dbReference type="Gene3D" id="1.10.150.130">
    <property type="match status" value="1"/>
</dbReference>
<keyword evidence="3" id="KW-0233">DNA recombination</keyword>
<evidence type="ECO:0008006" key="7">
    <source>
        <dbReference type="Google" id="ProtNLM"/>
    </source>
</evidence>
<keyword evidence="2" id="KW-0238">DNA-binding</keyword>
<dbReference type="GO" id="GO:0006310">
    <property type="term" value="P:DNA recombination"/>
    <property type="evidence" value="ECO:0007669"/>
    <property type="project" value="UniProtKB-KW"/>
</dbReference>